<dbReference type="RefSeq" id="WP_177186199.1">
    <property type="nucleotide sequence ID" value="NZ_FOQE01000021.1"/>
</dbReference>
<dbReference type="AlphaFoldDB" id="A0A1I3CQ36"/>
<name>A0A1I3CQ36_9LACT</name>
<dbReference type="Pfam" id="PF07538">
    <property type="entry name" value="ChW"/>
    <property type="match status" value="3"/>
</dbReference>
<feature type="compositionally biased region" description="Basic and acidic residues" evidence="2">
    <location>
        <begin position="47"/>
        <end position="65"/>
    </location>
</feature>
<dbReference type="InterPro" id="IPR025987">
    <property type="entry name" value="GW_dom"/>
</dbReference>
<feature type="region of interest" description="Disordered" evidence="2">
    <location>
        <begin position="32"/>
        <end position="118"/>
    </location>
</feature>
<proteinExistence type="predicted"/>
<evidence type="ECO:0000313" key="6">
    <source>
        <dbReference type="Proteomes" id="UP000198668"/>
    </source>
</evidence>
<evidence type="ECO:0000256" key="2">
    <source>
        <dbReference type="SAM" id="MobiDB-lite"/>
    </source>
</evidence>
<reference evidence="5 6" key="1">
    <citation type="submission" date="2016-10" db="EMBL/GenBank/DDBJ databases">
        <authorList>
            <person name="de Groot N.N."/>
        </authorList>
    </citation>
    <scope>NUCLEOTIDE SEQUENCE [LARGE SCALE GENOMIC DNA]</scope>
    <source>
        <strain evidence="5 6">DSM 27630</strain>
    </source>
</reference>
<feature type="compositionally biased region" description="Acidic residues" evidence="2">
    <location>
        <begin position="67"/>
        <end position="91"/>
    </location>
</feature>
<feature type="signal peptide" evidence="3">
    <location>
        <begin position="1"/>
        <end position="29"/>
    </location>
</feature>
<protein>
    <submittedName>
        <fullName evidence="5">SH3-like domain-containing protein</fullName>
    </submittedName>
</protein>
<dbReference type="SMART" id="SM00728">
    <property type="entry name" value="ChW"/>
    <property type="match status" value="3"/>
</dbReference>
<dbReference type="InterPro" id="IPR006637">
    <property type="entry name" value="ChW"/>
</dbReference>
<evidence type="ECO:0000256" key="3">
    <source>
        <dbReference type="SAM" id="SignalP"/>
    </source>
</evidence>
<dbReference type="InterPro" id="IPR038200">
    <property type="entry name" value="GW_dom_sf"/>
</dbReference>
<evidence type="ECO:0000313" key="5">
    <source>
        <dbReference type="EMBL" id="SFH76446.1"/>
    </source>
</evidence>
<organism evidence="5 6">
    <name type="scientific">Pisciglobus halotolerans</name>
    <dbReference type="NCBI Taxonomy" id="745365"/>
    <lineage>
        <taxon>Bacteria</taxon>
        <taxon>Bacillati</taxon>
        <taxon>Bacillota</taxon>
        <taxon>Bacilli</taxon>
        <taxon>Lactobacillales</taxon>
        <taxon>Carnobacteriaceae</taxon>
    </lineage>
</organism>
<feature type="compositionally biased region" description="Polar residues" evidence="2">
    <location>
        <begin position="33"/>
        <end position="45"/>
    </location>
</feature>
<dbReference type="Gene3D" id="2.30.30.170">
    <property type="match status" value="1"/>
</dbReference>
<sequence>MKQKNQKKVTILTVVLLFSSNFSPLLVYAEGQNAPSESQTSSSLIEENVKQEETQGEIIHNKTSDSTDLEEPEIPLEGSEVEEEGELEENTEEKSNESSSQDSIEADSNSESDAAKESEVKVIEEKVIQYAIRIKDSKLPIYSEKSSVEKPEKVSESDDYLNKLLYVEKEVLTNKDTWVLISLDGQVIGWINKEGTEEIDEPTVFSSKKEKTIVPSVFYSTHVQSKGWMPEVKDGVLSGTEGQKKRMEAIKINLSDVKGLGVKYSTHVQSYGWMDWVSDGKLSGTSNQAKRMEAIKIQLTGENAKNYDIYYRVHAESYGWLGWAKNGAEAGTSGLAKRLEAIQIVLVKKGEKAPGSTERPYIQKTV</sequence>
<feature type="domain" description="GW" evidence="4">
    <location>
        <begin position="126"/>
        <end position="195"/>
    </location>
</feature>
<dbReference type="Proteomes" id="UP000198668">
    <property type="component" value="Unassembled WGS sequence"/>
</dbReference>
<gene>
    <name evidence="5" type="ORF">SAMN04489868_1211</name>
</gene>
<feature type="non-terminal residue" evidence="5">
    <location>
        <position position="366"/>
    </location>
</feature>
<evidence type="ECO:0000259" key="4">
    <source>
        <dbReference type="Pfam" id="PF13457"/>
    </source>
</evidence>
<accession>A0A1I3CQ36</accession>
<dbReference type="EMBL" id="FOQE01000021">
    <property type="protein sequence ID" value="SFH76446.1"/>
    <property type="molecule type" value="Genomic_DNA"/>
</dbReference>
<keyword evidence="1 3" id="KW-0732">Signal</keyword>
<keyword evidence="6" id="KW-1185">Reference proteome</keyword>
<feature type="chain" id="PRO_5038872584" evidence="3">
    <location>
        <begin position="30"/>
        <end position="366"/>
    </location>
</feature>
<dbReference type="Pfam" id="PF13457">
    <property type="entry name" value="GW"/>
    <property type="match status" value="1"/>
</dbReference>
<dbReference type="SUPFAM" id="SSF82057">
    <property type="entry name" value="Prokaryotic SH3-related domain"/>
    <property type="match status" value="1"/>
</dbReference>
<evidence type="ECO:0000256" key="1">
    <source>
        <dbReference type="ARBA" id="ARBA00022729"/>
    </source>
</evidence>